<evidence type="ECO:0000313" key="2">
    <source>
        <dbReference type="EMBL" id="MPC25332.1"/>
    </source>
</evidence>
<feature type="region of interest" description="Disordered" evidence="1">
    <location>
        <begin position="1"/>
        <end position="92"/>
    </location>
</feature>
<reference evidence="2 3" key="1">
    <citation type="submission" date="2019-05" db="EMBL/GenBank/DDBJ databases">
        <title>Another draft genome of Portunus trituberculatus and its Hox gene families provides insights of decapod evolution.</title>
        <authorList>
            <person name="Jeong J.-H."/>
            <person name="Song I."/>
            <person name="Kim S."/>
            <person name="Choi T."/>
            <person name="Kim D."/>
            <person name="Ryu S."/>
            <person name="Kim W."/>
        </authorList>
    </citation>
    <scope>NUCLEOTIDE SEQUENCE [LARGE SCALE GENOMIC DNA]</scope>
    <source>
        <tissue evidence="2">Muscle</tissue>
    </source>
</reference>
<feature type="compositionally biased region" description="Basic and acidic residues" evidence="1">
    <location>
        <begin position="68"/>
        <end position="77"/>
    </location>
</feature>
<proteinExistence type="predicted"/>
<organism evidence="2 3">
    <name type="scientific">Portunus trituberculatus</name>
    <name type="common">Swimming crab</name>
    <name type="synonym">Neptunus trituberculatus</name>
    <dbReference type="NCBI Taxonomy" id="210409"/>
    <lineage>
        <taxon>Eukaryota</taxon>
        <taxon>Metazoa</taxon>
        <taxon>Ecdysozoa</taxon>
        <taxon>Arthropoda</taxon>
        <taxon>Crustacea</taxon>
        <taxon>Multicrustacea</taxon>
        <taxon>Malacostraca</taxon>
        <taxon>Eumalacostraca</taxon>
        <taxon>Eucarida</taxon>
        <taxon>Decapoda</taxon>
        <taxon>Pleocyemata</taxon>
        <taxon>Brachyura</taxon>
        <taxon>Eubrachyura</taxon>
        <taxon>Portunoidea</taxon>
        <taxon>Portunidae</taxon>
        <taxon>Portuninae</taxon>
        <taxon>Portunus</taxon>
    </lineage>
</organism>
<keyword evidence="3" id="KW-1185">Reference proteome</keyword>
<protein>
    <submittedName>
        <fullName evidence="2">Uncharacterized protein</fullName>
    </submittedName>
</protein>
<dbReference type="AlphaFoldDB" id="A0A5B7DUH3"/>
<comment type="caution">
    <text evidence="2">The sequence shown here is derived from an EMBL/GenBank/DDBJ whole genome shotgun (WGS) entry which is preliminary data.</text>
</comment>
<sequence>MALVCRAGHAHTTEGKDKTGNEDAGGAVRRTSSRLPSPHRELRLGTRSLNTKGGLSSPQEPESLVPHQEPRTLPIEKHHAHARLTPPQGQDQ</sequence>
<accession>A0A5B7DUH3</accession>
<feature type="compositionally biased region" description="Polar residues" evidence="1">
    <location>
        <begin position="47"/>
        <end position="60"/>
    </location>
</feature>
<name>A0A5B7DUH3_PORTR</name>
<feature type="compositionally biased region" description="Basic and acidic residues" evidence="1">
    <location>
        <begin position="11"/>
        <end position="21"/>
    </location>
</feature>
<dbReference type="Proteomes" id="UP000324222">
    <property type="component" value="Unassembled WGS sequence"/>
</dbReference>
<evidence type="ECO:0000313" key="3">
    <source>
        <dbReference type="Proteomes" id="UP000324222"/>
    </source>
</evidence>
<evidence type="ECO:0000256" key="1">
    <source>
        <dbReference type="SAM" id="MobiDB-lite"/>
    </source>
</evidence>
<gene>
    <name evidence="2" type="ORF">E2C01_018438</name>
</gene>
<dbReference type="EMBL" id="VSRR010001447">
    <property type="protein sequence ID" value="MPC25332.1"/>
    <property type="molecule type" value="Genomic_DNA"/>
</dbReference>